<feature type="transmembrane region" description="Helical" evidence="5">
    <location>
        <begin position="53"/>
        <end position="76"/>
    </location>
</feature>
<sequence>MKKKDCLMVLGEEHKARMLLCRLDFWLHYIAYLRGRTIELVYSNNLGQIAWSLGYYSMTTGLITTYSSFSFFGRLLSAAPDFIRTKLYFARMGWLAIALLPMPTAYFLLVANSSEAAVQAGTALIGLTQDSY</sequence>
<evidence type="ECO:0000256" key="4">
    <source>
        <dbReference type="ARBA" id="ARBA00023136"/>
    </source>
</evidence>
<dbReference type="PANTHER" id="PTHR21576">
    <property type="entry name" value="UNCHARACTERIZED NODULIN-LIKE PROTEIN"/>
    <property type="match status" value="1"/>
</dbReference>
<dbReference type="GO" id="GO:0016020">
    <property type="term" value="C:membrane"/>
    <property type="evidence" value="ECO:0007669"/>
    <property type="project" value="UniProtKB-SubCell"/>
</dbReference>
<dbReference type="Pfam" id="PF23262">
    <property type="entry name" value="NFD4_C"/>
    <property type="match status" value="1"/>
</dbReference>
<reference evidence="7 8" key="1">
    <citation type="submission" date="2019-12" db="EMBL/GenBank/DDBJ databases">
        <authorList>
            <person name="Alioto T."/>
            <person name="Alioto T."/>
            <person name="Gomez Garrido J."/>
        </authorList>
    </citation>
    <scope>NUCLEOTIDE SEQUENCE [LARGE SCALE GENOMIC DNA]</scope>
</reference>
<dbReference type="EMBL" id="CACTIH010000261">
    <property type="protein sequence ID" value="CAA2958255.1"/>
    <property type="molecule type" value="Genomic_DNA"/>
</dbReference>
<accession>A0A8S0Q1N2</accession>
<keyword evidence="8" id="KW-1185">Reference proteome</keyword>
<organism evidence="7 8">
    <name type="scientific">Olea europaea subsp. europaea</name>
    <dbReference type="NCBI Taxonomy" id="158383"/>
    <lineage>
        <taxon>Eukaryota</taxon>
        <taxon>Viridiplantae</taxon>
        <taxon>Streptophyta</taxon>
        <taxon>Embryophyta</taxon>
        <taxon>Tracheophyta</taxon>
        <taxon>Spermatophyta</taxon>
        <taxon>Magnoliopsida</taxon>
        <taxon>eudicotyledons</taxon>
        <taxon>Gunneridae</taxon>
        <taxon>Pentapetalae</taxon>
        <taxon>asterids</taxon>
        <taxon>lamiids</taxon>
        <taxon>Lamiales</taxon>
        <taxon>Oleaceae</taxon>
        <taxon>Oleeae</taxon>
        <taxon>Olea</taxon>
    </lineage>
</organism>
<dbReference type="PANTHER" id="PTHR21576:SF7">
    <property type="entry name" value="MAJOR FACILITATOR SUPERFAMILY PROTEIN"/>
    <property type="match status" value="1"/>
</dbReference>
<dbReference type="Gramene" id="OE9A106386T1">
    <property type="protein sequence ID" value="OE9A106386C1"/>
    <property type="gene ID" value="OE9A106386"/>
</dbReference>
<evidence type="ECO:0000313" key="7">
    <source>
        <dbReference type="EMBL" id="CAA2958255.1"/>
    </source>
</evidence>
<dbReference type="AlphaFoldDB" id="A0A8S0Q1N2"/>
<dbReference type="Proteomes" id="UP000594638">
    <property type="component" value="Unassembled WGS sequence"/>
</dbReference>
<proteinExistence type="predicted"/>
<comment type="caution">
    <text evidence="7">The sequence shown here is derived from an EMBL/GenBank/DDBJ whole genome shotgun (WGS) entry which is preliminary data.</text>
</comment>
<name>A0A8S0Q1N2_OLEEU</name>
<evidence type="ECO:0000256" key="2">
    <source>
        <dbReference type="ARBA" id="ARBA00022692"/>
    </source>
</evidence>
<comment type="subcellular location">
    <subcellularLocation>
        <location evidence="1">Membrane</location>
        <topology evidence="1">Multi-pass membrane protein</topology>
    </subcellularLocation>
</comment>
<dbReference type="InterPro" id="IPR056555">
    <property type="entry name" value="NFD4_C"/>
</dbReference>
<evidence type="ECO:0000256" key="5">
    <source>
        <dbReference type="SAM" id="Phobius"/>
    </source>
</evidence>
<evidence type="ECO:0000259" key="6">
    <source>
        <dbReference type="Pfam" id="PF23262"/>
    </source>
</evidence>
<keyword evidence="4 5" id="KW-0472">Membrane</keyword>
<dbReference type="OrthoDB" id="410267at2759"/>
<feature type="transmembrane region" description="Helical" evidence="5">
    <location>
        <begin position="88"/>
        <end position="109"/>
    </location>
</feature>
<keyword evidence="3 5" id="KW-1133">Transmembrane helix</keyword>
<evidence type="ECO:0000256" key="1">
    <source>
        <dbReference type="ARBA" id="ARBA00004141"/>
    </source>
</evidence>
<evidence type="ECO:0000256" key="3">
    <source>
        <dbReference type="ARBA" id="ARBA00022989"/>
    </source>
</evidence>
<protein>
    <submittedName>
        <fullName evidence="7">NUCLEAR FUSION DEFECTIVE 4-like</fullName>
    </submittedName>
</protein>
<gene>
    <name evidence="7" type="ORF">OLEA9_A106386</name>
</gene>
<evidence type="ECO:0000313" key="8">
    <source>
        <dbReference type="Proteomes" id="UP000594638"/>
    </source>
</evidence>
<keyword evidence="2 5" id="KW-0812">Transmembrane</keyword>
<feature type="domain" description="NFD4 C-terminal" evidence="6">
    <location>
        <begin position="12"/>
        <end position="128"/>
    </location>
</feature>